<dbReference type="EMBL" id="UZAK01034321">
    <property type="protein sequence ID" value="VDP43935.1"/>
    <property type="molecule type" value="Genomic_DNA"/>
</dbReference>
<reference evidence="3" key="1">
    <citation type="submission" date="2016-06" db="UniProtKB">
        <authorList>
            <consortium name="WormBaseParasite"/>
        </authorList>
    </citation>
    <scope>IDENTIFICATION</scope>
</reference>
<sequence length="567" mass="66016">MTDCIDQVNCVQKKLQTAKNVANQCLLHVDFKTQQDFSMYIESKQKELDDIYDVLHTKLDQFTIHSIYSNIYMKQLNSILERLCIIREEIIKPITIDLINKNSNNIVSLINSHDLNTSEIYQLREKALQLISNITSIELKSIILKDPNHYINLIIHMKWKLQELDNLEFHHESIQLFNNQLTLFYSSLINNNNTPVQQQNNCDSIKSLASRRREFLIQYDIQCKFFFEKLNLIKVQFEIIKQMFSCCMKQDILNNSDDLIDSHSSQSPFINVYACFNTMKQFLKSYFEQLKDYIGILDAFHYWINQVEGEFQAIKQNGDTYTLTDIYYTKEMQIYMEPLYESVVIHLKQVRDIVVSRLTNLHNRLTVLNQLQINFIQHWNYKSSIHRYRTQSLCSNTALKCPPVKIKIHKRSNSSSSLITSFHPTDIITDHPISLTYFSGKNDLSLNCSSSFFKNKKLIRNNDALITDIICSFKHSRNSIQSPCTESTSSTLCYSQNEENNSNLEEISTQIITETLPEVIDSKNNSPDKIMSFVSICLCVWSVLLSSSEVNIKSEMQVYPADQSQIG</sequence>
<evidence type="ECO:0000313" key="2">
    <source>
        <dbReference type="Proteomes" id="UP000279833"/>
    </source>
</evidence>
<protein>
    <submittedName>
        <fullName evidence="3">DUF4456 domain-containing protein</fullName>
    </submittedName>
</protein>
<organism evidence="3">
    <name type="scientific">Schistosoma curassoni</name>
    <dbReference type="NCBI Taxonomy" id="6186"/>
    <lineage>
        <taxon>Eukaryota</taxon>
        <taxon>Metazoa</taxon>
        <taxon>Spiralia</taxon>
        <taxon>Lophotrochozoa</taxon>
        <taxon>Platyhelminthes</taxon>
        <taxon>Trematoda</taxon>
        <taxon>Digenea</taxon>
        <taxon>Strigeidida</taxon>
        <taxon>Schistosomatoidea</taxon>
        <taxon>Schistosomatidae</taxon>
        <taxon>Schistosoma</taxon>
    </lineage>
</organism>
<keyword evidence="2" id="KW-1185">Reference proteome</keyword>
<reference evidence="1 2" key="2">
    <citation type="submission" date="2018-11" db="EMBL/GenBank/DDBJ databases">
        <authorList>
            <consortium name="Pathogen Informatics"/>
        </authorList>
    </citation>
    <scope>NUCLEOTIDE SEQUENCE [LARGE SCALE GENOMIC DNA]</scope>
    <source>
        <strain evidence="1">Dakar</strain>
        <strain evidence="2">Dakar, Senegal</strain>
    </source>
</reference>
<dbReference type="WBParaSite" id="SCUD_0001130401-mRNA-1">
    <property type="protein sequence ID" value="SCUD_0001130401-mRNA-1"/>
    <property type="gene ID" value="SCUD_0001130401"/>
</dbReference>
<gene>
    <name evidence="1" type="ORF">SCUD_LOCUS11304</name>
</gene>
<evidence type="ECO:0000313" key="1">
    <source>
        <dbReference type="EMBL" id="VDP43935.1"/>
    </source>
</evidence>
<dbReference type="AlphaFoldDB" id="A0A183K8H5"/>
<proteinExistence type="predicted"/>
<accession>A0A183K8H5</accession>
<evidence type="ECO:0000313" key="3">
    <source>
        <dbReference type="WBParaSite" id="SCUD_0001130401-mRNA-1"/>
    </source>
</evidence>
<dbReference type="Proteomes" id="UP000279833">
    <property type="component" value="Unassembled WGS sequence"/>
</dbReference>
<name>A0A183K8H5_9TREM</name>